<comment type="pathway">
    <text evidence="3">Lipid metabolism; sphingolipid metabolism.</text>
</comment>
<keyword evidence="6 11" id="KW-0812">Transmembrane</keyword>
<keyword evidence="8" id="KW-0443">Lipid metabolism</keyword>
<dbReference type="OrthoDB" id="537032at2759"/>
<dbReference type="InterPro" id="IPR016439">
    <property type="entry name" value="Lag1/Lac1-like"/>
</dbReference>
<dbReference type="UniPathway" id="UPA00222"/>
<evidence type="ECO:0000256" key="8">
    <source>
        <dbReference type="ARBA" id="ARBA00023098"/>
    </source>
</evidence>
<dbReference type="GO" id="GO:0050291">
    <property type="term" value="F:sphingosine N-acyltransferase activity"/>
    <property type="evidence" value="ECO:0007669"/>
    <property type="project" value="InterPro"/>
</dbReference>
<feature type="transmembrane region" description="Helical" evidence="12">
    <location>
        <begin position="303"/>
        <end position="332"/>
    </location>
</feature>
<comment type="pathway">
    <text evidence="4">Sphingolipid metabolism.</text>
</comment>
<dbReference type="PROSITE" id="PS50922">
    <property type="entry name" value="TLC"/>
    <property type="match status" value="1"/>
</dbReference>
<dbReference type="Gene3D" id="1.10.10.60">
    <property type="entry name" value="Homeodomain-like"/>
    <property type="match status" value="1"/>
</dbReference>
<evidence type="ECO:0000256" key="6">
    <source>
        <dbReference type="ARBA" id="ARBA00022692"/>
    </source>
</evidence>
<dbReference type="CDD" id="cd00086">
    <property type="entry name" value="homeodomain"/>
    <property type="match status" value="1"/>
</dbReference>
<evidence type="ECO:0000256" key="9">
    <source>
        <dbReference type="ARBA" id="ARBA00023136"/>
    </source>
</evidence>
<feature type="transmembrane region" description="Helical" evidence="12">
    <location>
        <begin position="261"/>
        <end position="283"/>
    </location>
</feature>
<comment type="subcellular location">
    <subcellularLocation>
        <location evidence="1">Endomembrane system</location>
        <topology evidence="1">Multi-pass membrane protein</topology>
    </subcellularLocation>
    <subcellularLocation>
        <location evidence="2">Endoplasmic reticulum membrane</location>
    </subcellularLocation>
</comment>
<evidence type="ECO:0000256" key="12">
    <source>
        <dbReference type="SAM" id="Phobius"/>
    </source>
</evidence>
<dbReference type="SMART" id="SM00724">
    <property type="entry name" value="TLC"/>
    <property type="match status" value="1"/>
</dbReference>
<dbReference type="GO" id="GO:0003677">
    <property type="term" value="F:DNA binding"/>
    <property type="evidence" value="ECO:0007669"/>
    <property type="project" value="InterPro"/>
</dbReference>
<name>A0A8C6X2E5_NAJNA</name>
<organism evidence="14 15">
    <name type="scientific">Naja naja</name>
    <name type="common">Indian cobra</name>
    <dbReference type="NCBI Taxonomy" id="35670"/>
    <lineage>
        <taxon>Eukaryota</taxon>
        <taxon>Metazoa</taxon>
        <taxon>Chordata</taxon>
        <taxon>Craniata</taxon>
        <taxon>Vertebrata</taxon>
        <taxon>Euteleostomi</taxon>
        <taxon>Lepidosauria</taxon>
        <taxon>Squamata</taxon>
        <taxon>Bifurcata</taxon>
        <taxon>Unidentata</taxon>
        <taxon>Episquamata</taxon>
        <taxon>Toxicofera</taxon>
        <taxon>Serpentes</taxon>
        <taxon>Colubroidea</taxon>
        <taxon>Elapidae</taxon>
        <taxon>Elapinae</taxon>
        <taxon>Naja</taxon>
    </lineage>
</organism>
<evidence type="ECO:0000313" key="15">
    <source>
        <dbReference type="Proteomes" id="UP000694559"/>
    </source>
</evidence>
<dbReference type="InterPro" id="IPR001356">
    <property type="entry name" value="HD"/>
</dbReference>
<evidence type="ECO:0000256" key="5">
    <source>
        <dbReference type="ARBA" id="ARBA00022516"/>
    </source>
</evidence>
<sequence>MAQLTQWFWRQEYWLPPGITWEDMQDTEDIRYPQPHHLLLCFPIALLLIALRFLFYRKIAIPLSKKLGLQEKVRRKPSPNLILEAFYTNFPHLVLPPAIQEEVSGLAKQCDLPTRQVERWFRYRLNQNRPSVTKKFCEARVLRPPRTQYLDIVFTWEAENWDYMTPLLFIYALQPLHLSLYGYYLLQFSFYWTLVITMPFDIKQRDFNALIVHHVTAILLSGFSYCVNFIPIGSLVMILHDAPDTLMHAAKVFHYLKWQKTCNTLFIIFSVAFLFARTIFFPYKILHSTFYHLAEVHEPYFGYYFFNTLLMLVYVLNVLWSSVIILMLYRLLTHGKVRWGRMGGASQNFPYRFYEPLKIFPRGSPEPVQTP</sequence>
<comment type="catalytic activity">
    <reaction evidence="10">
        <text>sphinganine + octadecanoyl-CoA = N-(octadecanoyl)-sphinganine + CoA + H(+)</text>
        <dbReference type="Rhea" id="RHEA:36547"/>
        <dbReference type="ChEBI" id="CHEBI:15378"/>
        <dbReference type="ChEBI" id="CHEBI:57287"/>
        <dbReference type="ChEBI" id="CHEBI:57394"/>
        <dbReference type="ChEBI" id="CHEBI:57817"/>
        <dbReference type="ChEBI" id="CHEBI:67033"/>
    </reaction>
    <physiologicalReaction direction="left-to-right" evidence="10">
        <dbReference type="Rhea" id="RHEA:36548"/>
    </physiologicalReaction>
</comment>
<evidence type="ECO:0000313" key="14">
    <source>
        <dbReference type="Ensembl" id="ENSNNAP00000003876.1"/>
    </source>
</evidence>
<evidence type="ECO:0000256" key="10">
    <source>
        <dbReference type="ARBA" id="ARBA00049036"/>
    </source>
</evidence>
<evidence type="ECO:0000256" key="4">
    <source>
        <dbReference type="ARBA" id="ARBA00004991"/>
    </source>
</evidence>
<feature type="domain" description="TLC" evidence="13">
    <location>
        <begin position="140"/>
        <end position="333"/>
    </location>
</feature>
<feature type="transmembrane region" description="Helical" evidence="12">
    <location>
        <begin position="212"/>
        <end position="240"/>
    </location>
</feature>
<keyword evidence="9 11" id="KW-0472">Membrane</keyword>
<dbReference type="Pfam" id="PF03798">
    <property type="entry name" value="TRAM_LAG1_CLN8"/>
    <property type="match status" value="1"/>
</dbReference>
<evidence type="ECO:0000256" key="2">
    <source>
        <dbReference type="ARBA" id="ARBA00004586"/>
    </source>
</evidence>
<evidence type="ECO:0000256" key="7">
    <source>
        <dbReference type="ARBA" id="ARBA00022989"/>
    </source>
</evidence>
<feature type="transmembrane region" description="Helical" evidence="12">
    <location>
        <begin position="37"/>
        <end position="56"/>
    </location>
</feature>
<evidence type="ECO:0000256" key="3">
    <source>
        <dbReference type="ARBA" id="ARBA00004760"/>
    </source>
</evidence>
<keyword evidence="15" id="KW-1185">Reference proteome</keyword>
<keyword evidence="5" id="KW-0444">Lipid biosynthesis</keyword>
<dbReference type="GeneTree" id="ENSGT01030000234515"/>
<evidence type="ECO:0000256" key="1">
    <source>
        <dbReference type="ARBA" id="ARBA00004127"/>
    </source>
</evidence>
<dbReference type="AlphaFoldDB" id="A0A8C6X2E5"/>
<evidence type="ECO:0000259" key="13">
    <source>
        <dbReference type="PROSITE" id="PS50922"/>
    </source>
</evidence>
<proteinExistence type="predicted"/>
<evidence type="ECO:0000256" key="11">
    <source>
        <dbReference type="PROSITE-ProRule" id="PRU00205"/>
    </source>
</evidence>
<reference evidence="14" key="1">
    <citation type="submission" date="2025-08" db="UniProtKB">
        <authorList>
            <consortium name="Ensembl"/>
        </authorList>
    </citation>
    <scope>IDENTIFICATION</scope>
</reference>
<dbReference type="PANTHER" id="PTHR12560">
    <property type="entry name" value="LONGEVITY ASSURANCE FACTOR 1 LAG1"/>
    <property type="match status" value="1"/>
</dbReference>
<dbReference type="Proteomes" id="UP000694559">
    <property type="component" value="Unplaced"/>
</dbReference>
<reference evidence="14" key="2">
    <citation type="submission" date="2025-09" db="UniProtKB">
        <authorList>
            <consortium name="Ensembl"/>
        </authorList>
    </citation>
    <scope>IDENTIFICATION</scope>
</reference>
<protein>
    <recommendedName>
        <fullName evidence="13">TLC domain-containing protein</fullName>
    </recommendedName>
</protein>
<keyword evidence="7 12" id="KW-1133">Transmembrane helix</keyword>
<dbReference type="GO" id="GO:0046513">
    <property type="term" value="P:ceramide biosynthetic process"/>
    <property type="evidence" value="ECO:0007669"/>
    <property type="project" value="InterPro"/>
</dbReference>
<dbReference type="PIRSF" id="PIRSF005225">
    <property type="entry name" value="LAG1_LAC1"/>
    <property type="match status" value="1"/>
</dbReference>
<dbReference type="Ensembl" id="ENSNNAT00000004056.1">
    <property type="protein sequence ID" value="ENSNNAP00000003876.1"/>
    <property type="gene ID" value="ENSNNAG00000002600.1"/>
</dbReference>
<accession>A0A8C6X2E5</accession>
<feature type="transmembrane region" description="Helical" evidence="12">
    <location>
        <begin position="180"/>
        <end position="200"/>
    </location>
</feature>
<dbReference type="OMA" id="FCLILRM"/>
<dbReference type="GO" id="GO:0005789">
    <property type="term" value="C:endoplasmic reticulum membrane"/>
    <property type="evidence" value="ECO:0007669"/>
    <property type="project" value="UniProtKB-SubCell"/>
</dbReference>
<dbReference type="InterPro" id="IPR006634">
    <property type="entry name" value="TLC-dom"/>
</dbReference>
<dbReference type="PANTHER" id="PTHR12560:SF6">
    <property type="entry name" value="CERAMIDE SYNTHASE 4"/>
    <property type="match status" value="1"/>
</dbReference>
<dbReference type="FunFam" id="1.10.10.60:FF:000020">
    <property type="entry name" value="Ceramide synthase 5"/>
    <property type="match status" value="1"/>
</dbReference>